<reference evidence="3 4" key="1">
    <citation type="submission" date="2018-12" db="EMBL/GenBank/DDBJ databases">
        <authorList>
            <person name="Yu L."/>
        </authorList>
    </citation>
    <scope>NUCLEOTIDE SEQUENCE [LARGE SCALE GENOMIC DNA]</scope>
    <source>
        <strain evidence="3 4">HAW-EB2</strain>
    </source>
</reference>
<dbReference type="OrthoDB" id="6270875at2"/>
<gene>
    <name evidence="3" type="ORF">EKG38_08660</name>
</gene>
<evidence type="ECO:0000313" key="3">
    <source>
        <dbReference type="EMBL" id="RTR38994.1"/>
    </source>
</evidence>
<dbReference type="AlphaFoldDB" id="A0A3S0L189"/>
<sequence>MENQAAKPTNSANSTTEEAAKANEQHAAASESQVTTKPMKPKLPKRLAALCAILAVASVSGIIAKQGVLFCIITLLMVVAILGRQRTAMYMLRGYTLIQLALVSMLPVILYDPGNLVVGNPSSFQIGELQGKIPDYIIFALLILFSMLQVWIAFTPKVKAYFNTKINMNIMS</sequence>
<keyword evidence="2" id="KW-0472">Membrane</keyword>
<keyword evidence="4" id="KW-1185">Reference proteome</keyword>
<accession>A0A3S0L189</accession>
<feature type="transmembrane region" description="Helical" evidence="2">
    <location>
        <begin position="47"/>
        <end position="80"/>
    </location>
</feature>
<organism evidence="3 4">
    <name type="scientific">Shewanella canadensis</name>
    <dbReference type="NCBI Taxonomy" id="271096"/>
    <lineage>
        <taxon>Bacteria</taxon>
        <taxon>Pseudomonadati</taxon>
        <taxon>Pseudomonadota</taxon>
        <taxon>Gammaproteobacteria</taxon>
        <taxon>Alteromonadales</taxon>
        <taxon>Shewanellaceae</taxon>
        <taxon>Shewanella</taxon>
    </lineage>
</organism>
<name>A0A3S0L189_9GAMM</name>
<keyword evidence="2" id="KW-0812">Transmembrane</keyword>
<keyword evidence="2" id="KW-1133">Transmembrane helix</keyword>
<comment type="caution">
    <text evidence="3">The sequence shown here is derived from an EMBL/GenBank/DDBJ whole genome shotgun (WGS) entry which is preliminary data.</text>
</comment>
<feature type="transmembrane region" description="Helical" evidence="2">
    <location>
        <begin position="136"/>
        <end position="154"/>
    </location>
</feature>
<evidence type="ECO:0000256" key="2">
    <source>
        <dbReference type="SAM" id="Phobius"/>
    </source>
</evidence>
<protein>
    <submittedName>
        <fullName evidence="3">Uncharacterized protein</fullName>
    </submittedName>
</protein>
<dbReference type="Proteomes" id="UP000267448">
    <property type="component" value="Unassembled WGS sequence"/>
</dbReference>
<feature type="region of interest" description="Disordered" evidence="1">
    <location>
        <begin position="1"/>
        <end position="39"/>
    </location>
</feature>
<evidence type="ECO:0000256" key="1">
    <source>
        <dbReference type="SAM" id="MobiDB-lite"/>
    </source>
</evidence>
<proteinExistence type="predicted"/>
<dbReference type="EMBL" id="RXNU01000004">
    <property type="protein sequence ID" value="RTR38994.1"/>
    <property type="molecule type" value="Genomic_DNA"/>
</dbReference>
<feature type="transmembrane region" description="Helical" evidence="2">
    <location>
        <begin position="92"/>
        <end position="111"/>
    </location>
</feature>
<evidence type="ECO:0000313" key="4">
    <source>
        <dbReference type="Proteomes" id="UP000267448"/>
    </source>
</evidence>
<feature type="compositionally biased region" description="Polar residues" evidence="1">
    <location>
        <begin position="1"/>
        <end position="16"/>
    </location>
</feature>